<feature type="region of interest" description="Disordered" evidence="1">
    <location>
        <begin position="1"/>
        <end position="26"/>
    </location>
</feature>
<dbReference type="Proteomes" id="UP000006352">
    <property type="component" value="Unassembled WGS sequence"/>
</dbReference>
<dbReference type="STRING" id="599839.J4HTP5"/>
<dbReference type="SUPFAM" id="SSF56112">
    <property type="entry name" value="Protein kinase-like (PK-like)"/>
    <property type="match status" value="1"/>
</dbReference>
<dbReference type="PROSITE" id="PS50011">
    <property type="entry name" value="PROTEIN_KINASE_DOM"/>
    <property type="match status" value="1"/>
</dbReference>
<dbReference type="GO" id="GO:0044773">
    <property type="term" value="P:mitotic DNA damage checkpoint signaling"/>
    <property type="evidence" value="ECO:0007669"/>
    <property type="project" value="TreeGrafter"/>
</dbReference>
<reference evidence="3 4" key="1">
    <citation type="journal article" date="2012" name="Appl. Environ. Microbiol.">
        <title>Short-read sequencing for genomic analysis of the brown rot fungus Fibroporia radiculosa.</title>
        <authorList>
            <person name="Tang J.D."/>
            <person name="Perkins A.D."/>
            <person name="Sonstegard T.S."/>
            <person name="Schroeder S.G."/>
            <person name="Burgess S.C."/>
            <person name="Diehl S.V."/>
        </authorList>
    </citation>
    <scope>NUCLEOTIDE SEQUENCE [LARGE SCALE GENOMIC DNA]</scope>
    <source>
        <strain evidence="3 4">TFFH 294</strain>
    </source>
</reference>
<dbReference type="InterPro" id="IPR011009">
    <property type="entry name" value="Kinase-like_dom_sf"/>
</dbReference>
<protein>
    <recommendedName>
        <fullName evidence="2">Protein kinase domain-containing protein</fullName>
    </recommendedName>
</protein>
<dbReference type="HOGENOM" id="CLU_044121_2_1_1"/>
<dbReference type="GO" id="GO:0005524">
    <property type="term" value="F:ATP binding"/>
    <property type="evidence" value="ECO:0007669"/>
    <property type="project" value="InterPro"/>
</dbReference>
<name>J4HTP5_9APHY</name>
<dbReference type="Gene3D" id="1.10.510.10">
    <property type="entry name" value="Transferase(Phosphotransferase) domain 1"/>
    <property type="match status" value="1"/>
</dbReference>
<keyword evidence="4" id="KW-1185">Reference proteome</keyword>
<dbReference type="OrthoDB" id="5987198at2759"/>
<accession>J4HTP5</accession>
<dbReference type="GeneID" id="24094553"/>
<feature type="domain" description="Protein kinase" evidence="2">
    <location>
        <begin position="1"/>
        <end position="375"/>
    </location>
</feature>
<dbReference type="InterPro" id="IPR000719">
    <property type="entry name" value="Prot_kinase_dom"/>
</dbReference>
<organism evidence="3 4">
    <name type="scientific">Fibroporia radiculosa</name>
    <dbReference type="NCBI Taxonomy" id="599839"/>
    <lineage>
        <taxon>Eukaryota</taxon>
        <taxon>Fungi</taxon>
        <taxon>Dikarya</taxon>
        <taxon>Basidiomycota</taxon>
        <taxon>Agaricomycotina</taxon>
        <taxon>Agaricomycetes</taxon>
        <taxon>Polyporales</taxon>
        <taxon>Fibroporiaceae</taxon>
        <taxon>Fibroporia</taxon>
    </lineage>
</organism>
<gene>
    <name evidence="3" type="ORF">FIBRA_01662</name>
</gene>
<proteinExistence type="predicted"/>
<dbReference type="AlphaFoldDB" id="J4HTP5"/>
<dbReference type="PANTHER" id="PTHR44167">
    <property type="entry name" value="OVARIAN-SPECIFIC SERINE/THREONINE-PROTEIN KINASE LOK-RELATED"/>
    <property type="match status" value="1"/>
</dbReference>
<evidence type="ECO:0000259" key="2">
    <source>
        <dbReference type="PROSITE" id="PS50011"/>
    </source>
</evidence>
<sequence>MASESQVDSGDRSEPPPAKDPGGLLTSEHYWRDRQEWLEQRGYMLRPRYRPDWKPSWEGNKKVWFVCEDGLYHDHPTVLDAIRISDNSVVTLKKISTTVHPHEIEIAQYLSSEPLSADPDNHCVPILEVLQDPHEENVAILVMPLLRDCNDPEFHTFGEVVAFFHQLFHGLRFIHKQRVAHCDIMALNVMMDPMLLYPRLYHPINTHRNRDLTGNAKHFTRTERPPKYYYVDFGLSHKYDVDVSDPRVHPILGGDKSVPEFQGEGYNQTWNPFKTDIYYLGNFIRQNFLKRYVGFEFMYPLIADMVQQDPDKRPTIEEVVDRFADVQARMSWWKLRSRLLQRDEPALFWGFRIFGHVFRTAKYVIKGLPPVPLPS</sequence>
<evidence type="ECO:0000313" key="3">
    <source>
        <dbReference type="EMBL" id="CCL99642.1"/>
    </source>
</evidence>
<dbReference type="SMART" id="SM00220">
    <property type="entry name" value="S_TKc"/>
    <property type="match status" value="1"/>
</dbReference>
<dbReference type="InParanoid" id="J4HTP5"/>
<evidence type="ECO:0000313" key="4">
    <source>
        <dbReference type="Proteomes" id="UP000006352"/>
    </source>
</evidence>
<dbReference type="GO" id="GO:0005634">
    <property type="term" value="C:nucleus"/>
    <property type="evidence" value="ECO:0007669"/>
    <property type="project" value="TreeGrafter"/>
</dbReference>
<dbReference type="PANTHER" id="PTHR44167:SF30">
    <property type="entry name" value="PHOSPHORYLASE KINASE"/>
    <property type="match status" value="1"/>
</dbReference>
<dbReference type="EMBL" id="HE796945">
    <property type="protein sequence ID" value="CCL99642.1"/>
    <property type="molecule type" value="Genomic_DNA"/>
</dbReference>
<dbReference type="GO" id="GO:0004674">
    <property type="term" value="F:protein serine/threonine kinase activity"/>
    <property type="evidence" value="ECO:0007669"/>
    <property type="project" value="TreeGrafter"/>
</dbReference>
<dbReference type="RefSeq" id="XP_012178925.1">
    <property type="nucleotide sequence ID" value="XM_012323535.1"/>
</dbReference>
<evidence type="ECO:0000256" key="1">
    <source>
        <dbReference type="SAM" id="MobiDB-lite"/>
    </source>
</evidence>